<dbReference type="SMART" id="SM00856">
    <property type="entry name" value="PMEI"/>
    <property type="match status" value="1"/>
</dbReference>
<comment type="function">
    <text evidence="10">Acts in the modification of cell walls via demethylesterification of cell wall pectin.</text>
</comment>
<dbReference type="FunFam" id="2.160.20.10:FF:000001">
    <property type="entry name" value="Pectinesterase"/>
    <property type="match status" value="1"/>
</dbReference>
<evidence type="ECO:0000256" key="9">
    <source>
        <dbReference type="ARBA" id="ARBA00047928"/>
    </source>
</evidence>
<feature type="active site" evidence="11">
    <location>
        <position position="445"/>
    </location>
</feature>
<evidence type="ECO:0000256" key="7">
    <source>
        <dbReference type="ARBA" id="ARBA00023157"/>
    </source>
</evidence>
<dbReference type="Pfam" id="PF04043">
    <property type="entry name" value="PMEI"/>
    <property type="match status" value="1"/>
</dbReference>
<dbReference type="InterPro" id="IPR012334">
    <property type="entry name" value="Pectin_lyas_fold"/>
</dbReference>
<comment type="similarity">
    <text evidence="3">In the C-terminal section; belongs to the pectinesterase family.</text>
</comment>
<dbReference type="InterPro" id="IPR006501">
    <property type="entry name" value="Pectinesterase_inhib_dom"/>
</dbReference>
<dbReference type="GO" id="GO:0030599">
    <property type="term" value="F:pectinesterase activity"/>
    <property type="evidence" value="ECO:0007669"/>
    <property type="project" value="UniProtKB-UniRule"/>
</dbReference>
<keyword evidence="17" id="KW-1185">Reference proteome</keyword>
<feature type="region of interest" description="Disordered" evidence="13">
    <location>
        <begin position="243"/>
        <end position="271"/>
    </location>
</feature>
<dbReference type="GO" id="GO:0004857">
    <property type="term" value="F:enzyme inhibitor activity"/>
    <property type="evidence" value="ECO:0007669"/>
    <property type="project" value="InterPro"/>
</dbReference>
<dbReference type="InterPro" id="IPR033131">
    <property type="entry name" value="Pectinesterase_Asp_AS"/>
</dbReference>
<keyword evidence="14" id="KW-0812">Transmembrane</keyword>
<evidence type="ECO:0000256" key="3">
    <source>
        <dbReference type="ARBA" id="ARBA00007786"/>
    </source>
</evidence>
<keyword evidence="5 12" id="KW-0378">Hydrolase</keyword>
<evidence type="ECO:0000313" key="17">
    <source>
        <dbReference type="Proteomes" id="UP001153076"/>
    </source>
</evidence>
<comment type="similarity">
    <text evidence="2">In the N-terminal section; belongs to the PMEI family.</text>
</comment>
<evidence type="ECO:0000256" key="4">
    <source>
        <dbReference type="ARBA" id="ARBA00013229"/>
    </source>
</evidence>
<dbReference type="Gene3D" id="2.160.20.10">
    <property type="entry name" value="Single-stranded right-handed beta-helix, Pectin lyase-like"/>
    <property type="match status" value="1"/>
</dbReference>
<evidence type="ECO:0000256" key="8">
    <source>
        <dbReference type="ARBA" id="ARBA00023180"/>
    </source>
</evidence>
<name>A0A9Q1QGJ8_9CARY</name>
<dbReference type="OrthoDB" id="2019149at2759"/>
<dbReference type="GO" id="GO:0042545">
    <property type="term" value="P:cell wall modification"/>
    <property type="evidence" value="ECO:0007669"/>
    <property type="project" value="UniProtKB-UniRule"/>
</dbReference>
<accession>A0A9Q1QGJ8</accession>
<evidence type="ECO:0000313" key="16">
    <source>
        <dbReference type="EMBL" id="KAJ8441014.1"/>
    </source>
</evidence>
<evidence type="ECO:0000256" key="5">
    <source>
        <dbReference type="ARBA" id="ARBA00022801"/>
    </source>
</evidence>
<dbReference type="FunFam" id="1.20.140.40:FF:000001">
    <property type="entry name" value="Pectinesterase"/>
    <property type="match status" value="1"/>
</dbReference>
<dbReference type="Pfam" id="PF01095">
    <property type="entry name" value="Pectinesterase"/>
    <property type="match status" value="1"/>
</dbReference>
<evidence type="ECO:0000256" key="13">
    <source>
        <dbReference type="SAM" id="MobiDB-lite"/>
    </source>
</evidence>
<dbReference type="Gene3D" id="1.20.140.40">
    <property type="entry name" value="Invertase/pectin methylesterase inhibitor family protein"/>
    <property type="match status" value="1"/>
</dbReference>
<dbReference type="SUPFAM" id="SSF51126">
    <property type="entry name" value="Pectin lyase-like"/>
    <property type="match status" value="1"/>
</dbReference>
<reference evidence="16" key="1">
    <citation type="submission" date="2022-04" db="EMBL/GenBank/DDBJ databases">
        <title>Carnegiea gigantea Genome sequencing and assembly v2.</title>
        <authorList>
            <person name="Copetti D."/>
            <person name="Sanderson M.J."/>
            <person name="Burquez A."/>
            <person name="Wojciechowski M.F."/>
        </authorList>
    </citation>
    <scope>NUCLEOTIDE SEQUENCE</scope>
    <source>
        <strain evidence="16">SGP5-SGP5p</strain>
        <tissue evidence="16">Aerial part</tissue>
    </source>
</reference>
<keyword evidence="14" id="KW-1133">Transmembrane helix</keyword>
<evidence type="ECO:0000259" key="15">
    <source>
        <dbReference type="SMART" id="SM00856"/>
    </source>
</evidence>
<gene>
    <name evidence="16" type="ORF">Cgig2_021378</name>
</gene>
<proteinExistence type="inferred from homology"/>
<dbReference type="InterPro" id="IPR035513">
    <property type="entry name" value="Invertase/methylesterase_inhib"/>
</dbReference>
<sequence length="609" mass="68333">MAFEEFGQLSKRRREERTVLKKKIIIVVIISLILIGCIAGGVFAFLHFKEKSSKNNEGSQSKGQGQEDQRARAANKIVQMMCDPADYKQKCQEVVSKAVHVQGSAPSIAPKEIIKGAIDAASEHVIKAINKTSTFTFGKDEEKAAYNVCKTVLQDSIDELAESLSRTGHEMNDFKAKIADLKTWLSAVYSYQETCIDAFPEGETKTKIKEAVKDAEEYLSNSLALATQIKAILQKYQEAAKGDQEEGKHRRLLPHPDHRVPRGGGSKAVDEEGFPQWVGRHERKLLIKATENLTADITVAKDGSGNYTTINECLENLPENRTERLYIYVKEGVYEEYVTITKEMVNITMFGDGSQKTTVMGNKNYADGTPIFQTATFAVLGEGFIGIGMGFENTAGPQKHQAVALRVQADRAIFVNCRMDAYQGSLYAQAHRQFYRTCFITGTVDFIFGDASAIFQNCMIVVKKPMQNQNNIITAQGRADKHENTGFVLHNCRILPDESLEPDRFKVKTYLGRPWKEYSRTIIMETLIGDLVQPQGWLPWQGDFALKTLYYAEFNNHGPGSDLSKRVSWAGYKKKISRQEAQGYTVIPFLQGDWIQRAKNVPIHLGLYN</sequence>
<dbReference type="Proteomes" id="UP001153076">
    <property type="component" value="Unassembled WGS sequence"/>
</dbReference>
<evidence type="ECO:0000256" key="11">
    <source>
        <dbReference type="PROSITE-ProRule" id="PRU10040"/>
    </source>
</evidence>
<comment type="catalytic activity">
    <reaction evidence="9 12">
        <text>[(1-&gt;4)-alpha-D-galacturonosyl methyl ester](n) + n H2O = [(1-&gt;4)-alpha-D-galacturonosyl](n) + n methanol + n H(+)</text>
        <dbReference type="Rhea" id="RHEA:22380"/>
        <dbReference type="Rhea" id="RHEA-COMP:14570"/>
        <dbReference type="Rhea" id="RHEA-COMP:14573"/>
        <dbReference type="ChEBI" id="CHEBI:15377"/>
        <dbReference type="ChEBI" id="CHEBI:15378"/>
        <dbReference type="ChEBI" id="CHEBI:17790"/>
        <dbReference type="ChEBI" id="CHEBI:140522"/>
        <dbReference type="ChEBI" id="CHEBI:140523"/>
        <dbReference type="EC" id="3.1.1.11"/>
    </reaction>
</comment>
<keyword evidence="14" id="KW-0472">Membrane</keyword>
<evidence type="ECO:0000256" key="12">
    <source>
        <dbReference type="RuleBase" id="RU000589"/>
    </source>
</evidence>
<comment type="caution">
    <text evidence="16">The sequence shown here is derived from an EMBL/GenBank/DDBJ whole genome shotgun (WGS) entry which is preliminary data.</text>
</comment>
<dbReference type="NCBIfam" id="TIGR01614">
    <property type="entry name" value="PME_inhib"/>
    <property type="match status" value="1"/>
</dbReference>
<evidence type="ECO:0000256" key="6">
    <source>
        <dbReference type="ARBA" id="ARBA00023085"/>
    </source>
</evidence>
<dbReference type="CDD" id="cd15798">
    <property type="entry name" value="PMEI-like_3"/>
    <property type="match status" value="1"/>
</dbReference>
<evidence type="ECO:0000256" key="1">
    <source>
        <dbReference type="ARBA" id="ARBA00005184"/>
    </source>
</evidence>
<dbReference type="EMBL" id="JAKOGI010000179">
    <property type="protein sequence ID" value="KAJ8441014.1"/>
    <property type="molecule type" value="Genomic_DNA"/>
</dbReference>
<evidence type="ECO:0000256" key="2">
    <source>
        <dbReference type="ARBA" id="ARBA00006027"/>
    </source>
</evidence>
<dbReference type="InterPro" id="IPR000070">
    <property type="entry name" value="Pectinesterase_cat"/>
</dbReference>
<feature type="compositionally biased region" description="Basic and acidic residues" evidence="13">
    <location>
        <begin position="243"/>
        <end position="260"/>
    </location>
</feature>
<evidence type="ECO:0000256" key="14">
    <source>
        <dbReference type="SAM" id="Phobius"/>
    </source>
</evidence>
<feature type="transmembrane region" description="Helical" evidence="14">
    <location>
        <begin position="24"/>
        <end position="46"/>
    </location>
</feature>
<dbReference type="PROSITE" id="PS00503">
    <property type="entry name" value="PECTINESTERASE_2"/>
    <property type="match status" value="1"/>
</dbReference>
<feature type="domain" description="Pectinesterase inhibitor" evidence="15">
    <location>
        <begin position="73"/>
        <end position="225"/>
    </location>
</feature>
<organism evidence="16 17">
    <name type="scientific">Carnegiea gigantea</name>
    <dbReference type="NCBI Taxonomy" id="171969"/>
    <lineage>
        <taxon>Eukaryota</taxon>
        <taxon>Viridiplantae</taxon>
        <taxon>Streptophyta</taxon>
        <taxon>Embryophyta</taxon>
        <taxon>Tracheophyta</taxon>
        <taxon>Spermatophyta</taxon>
        <taxon>Magnoliopsida</taxon>
        <taxon>eudicotyledons</taxon>
        <taxon>Gunneridae</taxon>
        <taxon>Pentapetalae</taxon>
        <taxon>Caryophyllales</taxon>
        <taxon>Cactineae</taxon>
        <taxon>Cactaceae</taxon>
        <taxon>Cactoideae</taxon>
        <taxon>Echinocereeae</taxon>
        <taxon>Carnegiea</taxon>
    </lineage>
</organism>
<dbReference type="InterPro" id="IPR011050">
    <property type="entry name" value="Pectin_lyase_fold/virulence"/>
</dbReference>
<dbReference type="PANTHER" id="PTHR31707">
    <property type="entry name" value="PECTINESTERASE"/>
    <property type="match status" value="1"/>
</dbReference>
<comment type="pathway">
    <text evidence="1 12">Glycan metabolism; pectin degradation; 2-dehydro-3-deoxy-D-gluconate from pectin: step 1/5.</text>
</comment>
<dbReference type="GO" id="GO:0045490">
    <property type="term" value="P:pectin catabolic process"/>
    <property type="evidence" value="ECO:0007669"/>
    <property type="project" value="UniProtKB-UniRule"/>
</dbReference>
<dbReference type="AlphaFoldDB" id="A0A9Q1QGJ8"/>
<dbReference type="EC" id="3.1.1.11" evidence="4 12"/>
<evidence type="ECO:0000256" key="10">
    <source>
        <dbReference type="ARBA" id="ARBA00057335"/>
    </source>
</evidence>
<dbReference type="SUPFAM" id="SSF101148">
    <property type="entry name" value="Plant invertase/pectin methylesterase inhibitor"/>
    <property type="match status" value="1"/>
</dbReference>
<keyword evidence="7" id="KW-1015">Disulfide bond</keyword>
<protein>
    <recommendedName>
        <fullName evidence="4 12">Pectinesterase</fullName>
        <ecNumber evidence="4 12">3.1.1.11</ecNumber>
    </recommendedName>
</protein>
<keyword evidence="6 12" id="KW-0063">Aspartyl esterase</keyword>
<keyword evidence="8" id="KW-0325">Glycoprotein</keyword>